<evidence type="ECO:0000313" key="3">
    <source>
        <dbReference type="EMBL" id="MFD1745411.1"/>
    </source>
</evidence>
<dbReference type="InterPro" id="IPR004045">
    <property type="entry name" value="Glutathione_S-Trfase_N"/>
</dbReference>
<feature type="domain" description="GST N-terminal" evidence="1">
    <location>
        <begin position="1"/>
        <end position="91"/>
    </location>
</feature>
<dbReference type="InterPro" id="IPR004046">
    <property type="entry name" value="GST_C"/>
</dbReference>
<reference evidence="4" key="1">
    <citation type="journal article" date="2019" name="Int. J. Syst. Evol. Microbiol.">
        <title>The Global Catalogue of Microorganisms (GCM) 10K type strain sequencing project: providing services to taxonomists for standard genome sequencing and annotation.</title>
        <authorList>
            <consortium name="The Broad Institute Genomics Platform"/>
            <consortium name="The Broad Institute Genome Sequencing Center for Infectious Disease"/>
            <person name="Wu L."/>
            <person name="Ma J."/>
        </authorList>
    </citation>
    <scope>NUCLEOTIDE SEQUENCE [LARGE SCALE GENOMIC DNA]</scope>
    <source>
        <strain evidence="4">CG52</strain>
    </source>
</reference>
<dbReference type="SUPFAM" id="SSF47616">
    <property type="entry name" value="GST C-terminal domain-like"/>
    <property type="match status" value="1"/>
</dbReference>
<dbReference type="SFLD" id="SFLDG01150">
    <property type="entry name" value="Main.1:_Beta-like"/>
    <property type="match status" value="1"/>
</dbReference>
<name>A0ABW4M466_9HYPH</name>
<dbReference type="InterPro" id="IPR036249">
    <property type="entry name" value="Thioredoxin-like_sf"/>
</dbReference>
<dbReference type="Pfam" id="PF13409">
    <property type="entry name" value="GST_N_2"/>
    <property type="match status" value="1"/>
</dbReference>
<dbReference type="SUPFAM" id="SSF52833">
    <property type="entry name" value="Thioredoxin-like"/>
    <property type="match status" value="1"/>
</dbReference>
<dbReference type="InterPro" id="IPR010987">
    <property type="entry name" value="Glutathione-S-Trfase_C-like"/>
</dbReference>
<dbReference type="EMBL" id="JBHUEQ010000015">
    <property type="protein sequence ID" value="MFD1745411.1"/>
    <property type="molecule type" value="Genomic_DNA"/>
</dbReference>
<dbReference type="CDD" id="cd03046">
    <property type="entry name" value="GST_N_GTT1_like"/>
    <property type="match status" value="1"/>
</dbReference>
<protein>
    <submittedName>
        <fullName evidence="3">Glutathione S-transferase family protein</fullName>
    </submittedName>
</protein>
<proteinExistence type="predicted"/>
<comment type="caution">
    <text evidence="3">The sequence shown here is derived from an EMBL/GenBank/DDBJ whole genome shotgun (WGS) entry which is preliminary data.</text>
</comment>
<dbReference type="SFLD" id="SFLDG00358">
    <property type="entry name" value="Main_(cytGST)"/>
    <property type="match status" value="1"/>
</dbReference>
<evidence type="ECO:0000259" key="2">
    <source>
        <dbReference type="PROSITE" id="PS50405"/>
    </source>
</evidence>
<gene>
    <name evidence="3" type="ORF">ACFSE1_08070</name>
</gene>
<dbReference type="CDD" id="cd03207">
    <property type="entry name" value="GST_C_8"/>
    <property type="match status" value="1"/>
</dbReference>
<dbReference type="InterPro" id="IPR036282">
    <property type="entry name" value="Glutathione-S-Trfase_C_sf"/>
</dbReference>
<dbReference type="PANTHER" id="PTHR44051:SF8">
    <property type="entry name" value="GLUTATHIONE S-TRANSFERASE GSTA"/>
    <property type="match status" value="1"/>
</dbReference>
<dbReference type="Proteomes" id="UP001597322">
    <property type="component" value="Unassembled WGS sequence"/>
</dbReference>
<dbReference type="SFLD" id="SFLDS00019">
    <property type="entry name" value="Glutathione_Transferase_(cytos"/>
    <property type="match status" value="1"/>
</dbReference>
<dbReference type="RefSeq" id="WP_377399033.1">
    <property type="nucleotide sequence ID" value="NZ_JBHUEQ010000015.1"/>
</dbReference>
<accession>A0ABW4M466</accession>
<dbReference type="InterPro" id="IPR040079">
    <property type="entry name" value="Glutathione_S-Trfase"/>
</dbReference>
<feature type="domain" description="GST C-terminal" evidence="2">
    <location>
        <begin position="95"/>
        <end position="220"/>
    </location>
</feature>
<keyword evidence="4" id="KW-1185">Reference proteome</keyword>
<dbReference type="Pfam" id="PF00043">
    <property type="entry name" value="GST_C"/>
    <property type="match status" value="1"/>
</dbReference>
<sequence>MVKLYGAYRSRATRPLWLLEEIGMSFEYVPVLQAKRLDNPLDGDAPINTKSPAFLSINPMGTIPSLEDDGLVIHESLAITLYLAKKYGGDLGPKDLAEDAQMLQWTLFAATEIEATALKISMALLGEQTEDVKATVEAAALALARPFDMLEQHFAGREWTVGNRFTTADINLAEIVRYAQPHAPLFVTRPGLKSWLERAQARPAFRKMWETRLAEPASGPV</sequence>
<dbReference type="Gene3D" id="1.20.1050.10">
    <property type="match status" value="1"/>
</dbReference>
<dbReference type="Gene3D" id="3.40.30.10">
    <property type="entry name" value="Glutaredoxin"/>
    <property type="match status" value="1"/>
</dbReference>
<organism evidence="3 4">
    <name type="scientific">Rhizobium helianthi</name>
    <dbReference type="NCBI Taxonomy" id="1132695"/>
    <lineage>
        <taxon>Bacteria</taxon>
        <taxon>Pseudomonadati</taxon>
        <taxon>Pseudomonadota</taxon>
        <taxon>Alphaproteobacteria</taxon>
        <taxon>Hyphomicrobiales</taxon>
        <taxon>Rhizobiaceae</taxon>
        <taxon>Rhizobium/Agrobacterium group</taxon>
        <taxon>Rhizobium</taxon>
    </lineage>
</organism>
<evidence type="ECO:0000259" key="1">
    <source>
        <dbReference type="PROSITE" id="PS50404"/>
    </source>
</evidence>
<dbReference type="PROSITE" id="PS50405">
    <property type="entry name" value="GST_CTER"/>
    <property type="match status" value="1"/>
</dbReference>
<dbReference type="PROSITE" id="PS50404">
    <property type="entry name" value="GST_NTER"/>
    <property type="match status" value="1"/>
</dbReference>
<evidence type="ECO:0000313" key="4">
    <source>
        <dbReference type="Proteomes" id="UP001597322"/>
    </source>
</evidence>
<dbReference type="PANTHER" id="PTHR44051">
    <property type="entry name" value="GLUTATHIONE S-TRANSFERASE-RELATED"/>
    <property type="match status" value="1"/>
</dbReference>